<dbReference type="InterPro" id="IPR015791">
    <property type="entry name" value="Antimic/Inh_G_crystallin-like"/>
</dbReference>
<evidence type="ECO:0000313" key="1">
    <source>
        <dbReference type="EMBL" id="KAH9303697.1"/>
    </source>
</evidence>
<dbReference type="InterPro" id="IPR011024">
    <property type="entry name" value="G_crystallin-like"/>
</dbReference>
<dbReference type="InterPro" id="IPR015201">
    <property type="entry name" value="Antimicrobial_MiAMP1"/>
</dbReference>
<reference evidence="1 2" key="1">
    <citation type="journal article" date="2021" name="Nat. Plants">
        <title>The Taxus genome provides insights into paclitaxel biosynthesis.</title>
        <authorList>
            <person name="Xiong X."/>
            <person name="Gou J."/>
            <person name="Liao Q."/>
            <person name="Li Y."/>
            <person name="Zhou Q."/>
            <person name="Bi G."/>
            <person name="Li C."/>
            <person name="Du R."/>
            <person name="Wang X."/>
            <person name="Sun T."/>
            <person name="Guo L."/>
            <person name="Liang H."/>
            <person name="Lu P."/>
            <person name="Wu Y."/>
            <person name="Zhang Z."/>
            <person name="Ro D.K."/>
            <person name="Shang Y."/>
            <person name="Huang S."/>
            <person name="Yan J."/>
        </authorList>
    </citation>
    <scope>NUCLEOTIDE SEQUENCE [LARGE SCALE GENOMIC DNA]</scope>
    <source>
        <strain evidence="1">Ta-2019</strain>
    </source>
</reference>
<dbReference type="SUPFAM" id="SSF49695">
    <property type="entry name" value="gamma-Crystallin-like"/>
    <property type="match status" value="2"/>
</dbReference>
<dbReference type="AlphaFoldDB" id="A0AA38CT65"/>
<protein>
    <submittedName>
        <fullName evidence="1">Uncharacterized protein</fullName>
    </submittedName>
</protein>
<name>A0AA38CT65_TAXCH</name>
<feature type="non-terminal residue" evidence="1">
    <location>
        <position position="148"/>
    </location>
</feature>
<keyword evidence="2" id="KW-1185">Reference proteome</keyword>
<proteinExistence type="predicted"/>
<comment type="caution">
    <text evidence="1">The sequence shown here is derived from an EMBL/GenBank/DDBJ whole genome shotgun (WGS) entry which is preliminary data.</text>
</comment>
<dbReference type="EMBL" id="JAHRHJ020000008">
    <property type="protein sequence ID" value="KAH9303697.1"/>
    <property type="molecule type" value="Genomic_DNA"/>
</dbReference>
<evidence type="ECO:0000313" key="2">
    <source>
        <dbReference type="Proteomes" id="UP000824469"/>
    </source>
</evidence>
<dbReference type="GO" id="GO:0045926">
    <property type="term" value="P:negative regulation of growth"/>
    <property type="evidence" value="ECO:0007669"/>
    <property type="project" value="InterPro"/>
</dbReference>
<dbReference type="GO" id="GO:0006952">
    <property type="term" value="P:defense response"/>
    <property type="evidence" value="ECO:0007669"/>
    <property type="project" value="InterPro"/>
</dbReference>
<dbReference type="Pfam" id="PF09117">
    <property type="entry name" value="MiAMP1"/>
    <property type="match status" value="2"/>
</dbReference>
<dbReference type="Proteomes" id="UP000824469">
    <property type="component" value="Unassembled WGS sequence"/>
</dbReference>
<gene>
    <name evidence="1" type="ORF">KI387_008101</name>
</gene>
<sequence length="148" mass="15732">MGSYFTVWKGPGCNNQAARYSKCGCSNIDSNLRGGYEFVYQGQTASAYNQPNCNGVAHTRFPGGAKMCSGFAMARPSMGSYFTVWKGPGCNNKAARYSKCGCSNIDSNLRGGYEFVYQGQTASAYNQPNCNGVAQTGFSGGAQMCSGF</sequence>
<dbReference type="Gene3D" id="2.60.20.30">
    <property type="match status" value="2"/>
</dbReference>
<dbReference type="OMA" id="ENTRACG"/>
<organism evidence="1 2">
    <name type="scientific">Taxus chinensis</name>
    <name type="common">Chinese yew</name>
    <name type="synonym">Taxus wallichiana var. chinensis</name>
    <dbReference type="NCBI Taxonomy" id="29808"/>
    <lineage>
        <taxon>Eukaryota</taxon>
        <taxon>Viridiplantae</taxon>
        <taxon>Streptophyta</taxon>
        <taxon>Embryophyta</taxon>
        <taxon>Tracheophyta</taxon>
        <taxon>Spermatophyta</taxon>
        <taxon>Pinopsida</taxon>
        <taxon>Pinidae</taxon>
        <taxon>Conifers II</taxon>
        <taxon>Cupressales</taxon>
        <taxon>Taxaceae</taxon>
        <taxon>Taxus</taxon>
    </lineage>
</organism>
<accession>A0AA38CT65</accession>